<evidence type="ECO:0000313" key="1">
    <source>
        <dbReference type="EMBL" id="GBM39711.1"/>
    </source>
</evidence>
<comment type="caution">
    <text evidence="1">The sequence shown here is derived from an EMBL/GenBank/DDBJ whole genome shotgun (WGS) entry which is preliminary data.</text>
</comment>
<dbReference type="AlphaFoldDB" id="A0A4Y2FES0"/>
<gene>
    <name evidence="1" type="ORF">AVEN_76037_1</name>
</gene>
<name>A0A4Y2FES0_ARAVE</name>
<dbReference type="EMBL" id="BGPR01095764">
    <property type="protein sequence ID" value="GBM39711.1"/>
    <property type="molecule type" value="Genomic_DNA"/>
</dbReference>
<accession>A0A4Y2FES0</accession>
<reference evidence="1 2" key="1">
    <citation type="journal article" date="2019" name="Sci. Rep.">
        <title>Orb-weaving spider Araneus ventricosus genome elucidates the spidroin gene catalogue.</title>
        <authorList>
            <person name="Kono N."/>
            <person name="Nakamura H."/>
            <person name="Ohtoshi R."/>
            <person name="Moran D.A.P."/>
            <person name="Shinohara A."/>
            <person name="Yoshida Y."/>
            <person name="Fujiwara M."/>
            <person name="Mori M."/>
            <person name="Tomita M."/>
            <person name="Arakawa K."/>
        </authorList>
    </citation>
    <scope>NUCLEOTIDE SEQUENCE [LARGE SCALE GENOMIC DNA]</scope>
</reference>
<evidence type="ECO:0000313" key="2">
    <source>
        <dbReference type="Proteomes" id="UP000499080"/>
    </source>
</evidence>
<dbReference type="Proteomes" id="UP000499080">
    <property type="component" value="Unassembled WGS sequence"/>
</dbReference>
<keyword evidence="2" id="KW-1185">Reference proteome</keyword>
<feature type="non-terminal residue" evidence="1">
    <location>
        <position position="1"/>
    </location>
</feature>
<organism evidence="1 2">
    <name type="scientific">Araneus ventricosus</name>
    <name type="common">Orbweaver spider</name>
    <name type="synonym">Epeira ventricosa</name>
    <dbReference type="NCBI Taxonomy" id="182803"/>
    <lineage>
        <taxon>Eukaryota</taxon>
        <taxon>Metazoa</taxon>
        <taxon>Ecdysozoa</taxon>
        <taxon>Arthropoda</taxon>
        <taxon>Chelicerata</taxon>
        <taxon>Arachnida</taxon>
        <taxon>Araneae</taxon>
        <taxon>Araneomorphae</taxon>
        <taxon>Entelegynae</taxon>
        <taxon>Araneoidea</taxon>
        <taxon>Araneidae</taxon>
        <taxon>Araneus</taxon>
    </lineage>
</organism>
<protein>
    <submittedName>
        <fullName evidence="1">Uncharacterized protein</fullName>
    </submittedName>
</protein>
<proteinExistence type="predicted"/>
<sequence length="77" mass="8649">NEILKKENETLCNKFSKQEGVIATYVEKLPVLQDDFSAVSTELGQLQKKAEANEAEMSSLKSSIQTLMVIDKQLNIF</sequence>